<dbReference type="InterPro" id="IPR042176">
    <property type="entry name" value="Pantoate_ligase_C"/>
</dbReference>
<comment type="pathway">
    <text evidence="1 8">Cofactor biosynthesis; (R)-pantothenate biosynthesis; (R)-pantothenate from (R)-pantoate and beta-alanine: step 1/1.</text>
</comment>
<dbReference type="UniPathway" id="UPA00028">
    <property type="reaction ID" value="UER00005"/>
</dbReference>
<organism evidence="9 10">
    <name type="scientific">Gaiella occulta</name>
    <dbReference type="NCBI Taxonomy" id="1002870"/>
    <lineage>
        <taxon>Bacteria</taxon>
        <taxon>Bacillati</taxon>
        <taxon>Actinomycetota</taxon>
        <taxon>Thermoleophilia</taxon>
        <taxon>Gaiellales</taxon>
        <taxon>Gaiellaceae</taxon>
        <taxon>Gaiella</taxon>
    </lineage>
</organism>
<comment type="caution">
    <text evidence="9">The sequence shown here is derived from an EMBL/GenBank/DDBJ whole genome shotgun (WGS) entry which is preliminary data.</text>
</comment>
<comment type="catalytic activity">
    <reaction evidence="7 8">
        <text>(R)-pantoate + beta-alanine + ATP = (R)-pantothenate + AMP + diphosphate + H(+)</text>
        <dbReference type="Rhea" id="RHEA:10912"/>
        <dbReference type="ChEBI" id="CHEBI:15378"/>
        <dbReference type="ChEBI" id="CHEBI:15980"/>
        <dbReference type="ChEBI" id="CHEBI:29032"/>
        <dbReference type="ChEBI" id="CHEBI:30616"/>
        <dbReference type="ChEBI" id="CHEBI:33019"/>
        <dbReference type="ChEBI" id="CHEBI:57966"/>
        <dbReference type="ChEBI" id="CHEBI:456215"/>
        <dbReference type="EC" id="6.3.2.1"/>
    </reaction>
</comment>
<proteinExistence type="inferred from homology"/>
<evidence type="ECO:0000313" key="9">
    <source>
        <dbReference type="EMBL" id="RDI73456.1"/>
    </source>
</evidence>
<evidence type="ECO:0000256" key="6">
    <source>
        <dbReference type="ARBA" id="ARBA00022840"/>
    </source>
</evidence>
<keyword evidence="10" id="KW-1185">Reference proteome</keyword>
<comment type="miscellaneous">
    <text evidence="8">The reaction proceeds by a bi uni uni bi ping pong mechanism.</text>
</comment>
<dbReference type="EC" id="6.3.2.1" evidence="8"/>
<evidence type="ECO:0000256" key="5">
    <source>
        <dbReference type="ARBA" id="ARBA00022741"/>
    </source>
</evidence>
<dbReference type="OrthoDB" id="9773087at2"/>
<dbReference type="GO" id="GO:0004592">
    <property type="term" value="F:pantoate-beta-alanine ligase activity"/>
    <property type="evidence" value="ECO:0007669"/>
    <property type="project" value="UniProtKB-UniRule"/>
</dbReference>
<protein>
    <recommendedName>
        <fullName evidence="8">Pantothenate synthetase</fullName>
        <shortName evidence="8">PS</shortName>
        <ecNumber evidence="8">6.3.2.1</ecNumber>
    </recommendedName>
    <alternativeName>
        <fullName evidence="8">Pantoate--beta-alanine ligase</fullName>
    </alternativeName>
    <alternativeName>
        <fullName evidence="8">Pantoate-activating enzyme</fullName>
    </alternativeName>
</protein>
<name>A0A7M2YTP3_9ACTN</name>
<evidence type="ECO:0000313" key="10">
    <source>
        <dbReference type="Proteomes" id="UP000254134"/>
    </source>
</evidence>
<dbReference type="HAMAP" id="MF_00158">
    <property type="entry name" value="PanC"/>
    <property type="match status" value="1"/>
</dbReference>
<keyword evidence="6 8" id="KW-0067">ATP-binding</keyword>
<keyword evidence="4 8" id="KW-0566">Pantothenate biosynthesis</keyword>
<comment type="subunit">
    <text evidence="8">Homodimer.</text>
</comment>
<keyword evidence="8" id="KW-0963">Cytoplasm</keyword>
<dbReference type="AlphaFoldDB" id="A0A7M2YTP3"/>
<reference evidence="9 10" key="1">
    <citation type="submission" date="2018-07" db="EMBL/GenBank/DDBJ databases">
        <title>High-quality-draft genome sequence of Gaiella occulta.</title>
        <authorList>
            <person name="Severino R."/>
            <person name="Froufe H.J.C."/>
            <person name="Rainey F.A."/>
            <person name="Barroso C."/>
            <person name="Albuquerque L."/>
            <person name="Lobo-Da-Cunha A."/>
            <person name="Da Costa M.S."/>
            <person name="Egas C."/>
        </authorList>
    </citation>
    <scope>NUCLEOTIDE SEQUENCE [LARGE SCALE GENOMIC DNA]</scope>
    <source>
        <strain evidence="9 10">F2-233</strain>
    </source>
</reference>
<feature type="binding site" evidence="8">
    <location>
        <begin position="28"/>
        <end position="35"/>
    </location>
    <ligand>
        <name>ATP</name>
        <dbReference type="ChEBI" id="CHEBI:30616"/>
    </ligand>
</feature>
<dbReference type="PANTHER" id="PTHR21299:SF1">
    <property type="entry name" value="PANTOATE--BETA-ALANINE LIGASE"/>
    <property type="match status" value="1"/>
</dbReference>
<dbReference type="InterPro" id="IPR014729">
    <property type="entry name" value="Rossmann-like_a/b/a_fold"/>
</dbReference>
<gene>
    <name evidence="8" type="primary">panC</name>
    <name evidence="9" type="ORF">Gocc_2812</name>
</gene>
<dbReference type="FunFam" id="3.40.50.620:FF:000013">
    <property type="entry name" value="Pantothenate synthetase"/>
    <property type="match status" value="1"/>
</dbReference>
<feature type="binding site" evidence="8">
    <location>
        <position position="151"/>
    </location>
    <ligand>
        <name>(R)-pantoate</name>
        <dbReference type="ChEBI" id="CHEBI:15980"/>
    </ligand>
</feature>
<dbReference type="Pfam" id="PF02569">
    <property type="entry name" value="Pantoate_ligase"/>
    <property type="match status" value="1"/>
</dbReference>
<feature type="binding site" evidence="8">
    <location>
        <begin position="182"/>
        <end position="185"/>
    </location>
    <ligand>
        <name>ATP</name>
        <dbReference type="ChEBI" id="CHEBI:30616"/>
    </ligand>
</feature>
<dbReference type="Gene3D" id="3.30.1300.10">
    <property type="entry name" value="Pantoate-beta-alanine ligase, C-terminal domain"/>
    <property type="match status" value="1"/>
</dbReference>
<dbReference type="GO" id="GO:0005829">
    <property type="term" value="C:cytosol"/>
    <property type="evidence" value="ECO:0007669"/>
    <property type="project" value="TreeGrafter"/>
</dbReference>
<accession>A0A7M2YTP3</accession>
<dbReference type="GO" id="GO:0015940">
    <property type="term" value="P:pantothenate biosynthetic process"/>
    <property type="evidence" value="ECO:0007669"/>
    <property type="project" value="UniProtKB-UniRule"/>
</dbReference>
<dbReference type="GO" id="GO:0005524">
    <property type="term" value="F:ATP binding"/>
    <property type="evidence" value="ECO:0007669"/>
    <property type="project" value="UniProtKB-KW"/>
</dbReference>
<dbReference type="PANTHER" id="PTHR21299">
    <property type="entry name" value="CYTIDYLATE KINASE/PANTOATE-BETA-ALANINE LIGASE"/>
    <property type="match status" value="1"/>
</dbReference>
<comment type="function">
    <text evidence="8">Catalyzes the condensation of pantoate with beta-alanine in an ATP-dependent reaction via a pantoyl-adenylate intermediate.</text>
</comment>
<dbReference type="NCBIfam" id="TIGR00018">
    <property type="entry name" value="panC"/>
    <property type="match status" value="1"/>
</dbReference>
<dbReference type="InterPro" id="IPR003721">
    <property type="entry name" value="Pantoate_ligase"/>
</dbReference>
<keyword evidence="5 8" id="KW-0547">Nucleotide-binding</keyword>
<dbReference type="RefSeq" id="WP_114797207.1">
    <property type="nucleotide sequence ID" value="NZ_QQZY01000009.1"/>
</dbReference>
<evidence type="ECO:0000256" key="4">
    <source>
        <dbReference type="ARBA" id="ARBA00022655"/>
    </source>
</evidence>
<comment type="subcellular location">
    <subcellularLocation>
        <location evidence="8">Cytoplasm</location>
    </subcellularLocation>
</comment>
<evidence type="ECO:0000256" key="3">
    <source>
        <dbReference type="ARBA" id="ARBA00022598"/>
    </source>
</evidence>
<evidence type="ECO:0000256" key="8">
    <source>
        <dbReference type="HAMAP-Rule" id="MF_00158"/>
    </source>
</evidence>
<feature type="binding site" evidence="8">
    <location>
        <position position="174"/>
    </location>
    <ligand>
        <name>ATP</name>
        <dbReference type="ChEBI" id="CHEBI:30616"/>
    </ligand>
</feature>
<feature type="binding site" evidence="8">
    <location>
        <begin position="145"/>
        <end position="148"/>
    </location>
    <ligand>
        <name>ATP</name>
        <dbReference type="ChEBI" id="CHEBI:30616"/>
    </ligand>
</feature>
<evidence type="ECO:0000256" key="7">
    <source>
        <dbReference type="ARBA" id="ARBA00048258"/>
    </source>
</evidence>
<dbReference type="Gene3D" id="3.40.50.620">
    <property type="entry name" value="HUPs"/>
    <property type="match status" value="1"/>
</dbReference>
<feature type="binding site" evidence="8">
    <location>
        <position position="59"/>
    </location>
    <ligand>
        <name>(R)-pantoate</name>
        <dbReference type="ChEBI" id="CHEBI:15980"/>
    </ligand>
</feature>
<comment type="similarity">
    <text evidence="2 8">Belongs to the pantothenate synthetase family.</text>
</comment>
<sequence length="255" mass="27854">MRVCRTIGEVRAALESRRDGAVALVATMGALHEGHLSLLRAARSECATVVMSLFVNPTQFGEATDLNGYPRDEERDLAAAAEAEVDLVFAPSVDEMYPPGFQTWVEVEELGSVLEGEHRPGHFRGVATVCLKLFTIVRPDVAYFGQKDAQQVAVLRRMIADLALELELRVLPTVRDADGLALSSRNARLSPVERERALALPRALATRDPERARALLAGLDVDYVAVAPFDPPVLAAAVRVGHTRLIDNVPLEEER</sequence>
<dbReference type="SUPFAM" id="SSF52374">
    <property type="entry name" value="Nucleotidylyl transferase"/>
    <property type="match status" value="1"/>
</dbReference>
<evidence type="ECO:0000256" key="2">
    <source>
        <dbReference type="ARBA" id="ARBA00009256"/>
    </source>
</evidence>
<feature type="active site" description="Proton donor" evidence="8">
    <location>
        <position position="35"/>
    </location>
</feature>
<evidence type="ECO:0000256" key="1">
    <source>
        <dbReference type="ARBA" id="ARBA00004990"/>
    </source>
</evidence>
<dbReference type="Proteomes" id="UP000254134">
    <property type="component" value="Unassembled WGS sequence"/>
</dbReference>
<feature type="binding site" evidence="8">
    <location>
        <position position="59"/>
    </location>
    <ligand>
        <name>beta-alanine</name>
        <dbReference type="ChEBI" id="CHEBI:57966"/>
    </ligand>
</feature>
<reference evidence="10" key="2">
    <citation type="journal article" date="2019" name="MicrobiologyOpen">
        <title>High-quality draft genome sequence of Gaiella occulta isolated from a 150 meter deep mineral water borehole and comparison with the genome sequences of other deep-branching lineages of the phylum Actinobacteria.</title>
        <authorList>
            <person name="Severino R."/>
            <person name="Froufe H.J.C."/>
            <person name="Barroso C."/>
            <person name="Albuquerque L."/>
            <person name="Lobo-da-Cunha A."/>
            <person name="da Costa M.S."/>
            <person name="Egas C."/>
        </authorList>
    </citation>
    <scope>NUCLEOTIDE SEQUENCE [LARGE SCALE GENOMIC DNA]</scope>
    <source>
        <strain evidence="10">F2-233</strain>
    </source>
</reference>
<dbReference type="EMBL" id="QQZY01000009">
    <property type="protein sequence ID" value="RDI73456.1"/>
    <property type="molecule type" value="Genomic_DNA"/>
</dbReference>
<dbReference type="CDD" id="cd00560">
    <property type="entry name" value="PanC"/>
    <property type="match status" value="1"/>
</dbReference>
<keyword evidence="3 8" id="KW-0436">Ligase</keyword>